<gene>
    <name evidence="3" type="ORF">B0H16DRAFT_1512085</name>
</gene>
<dbReference type="InterPro" id="IPR008699">
    <property type="entry name" value="NDUFB8"/>
</dbReference>
<evidence type="ECO:0000313" key="4">
    <source>
        <dbReference type="Proteomes" id="UP001215598"/>
    </source>
</evidence>
<organism evidence="3 4">
    <name type="scientific">Mycena metata</name>
    <dbReference type="NCBI Taxonomy" id="1033252"/>
    <lineage>
        <taxon>Eukaryota</taxon>
        <taxon>Fungi</taxon>
        <taxon>Dikarya</taxon>
        <taxon>Basidiomycota</taxon>
        <taxon>Agaricomycotina</taxon>
        <taxon>Agaricomycetes</taxon>
        <taxon>Agaricomycetidae</taxon>
        <taxon>Agaricales</taxon>
        <taxon>Marasmiineae</taxon>
        <taxon>Mycenaceae</taxon>
        <taxon>Mycena</taxon>
    </lineage>
</organism>
<sequence length="139" mass="15716">MIPLARRELVRRVRPALVRQYAKEPNPQLGDYPELPNVSAQYRAPLGWQDKLLRRNFGDTIHHHEEINSMWGPDIPVTPPHIALRQFGIVAGCFVAAGLFMRAFLVPDRPAIPREYPFNGLETELGGHKANPEAESSDE</sequence>
<dbReference type="GO" id="GO:0005739">
    <property type="term" value="C:mitochondrion"/>
    <property type="evidence" value="ECO:0007669"/>
    <property type="project" value="InterPro"/>
</dbReference>
<keyword evidence="2" id="KW-0812">Transmembrane</keyword>
<reference evidence="3" key="1">
    <citation type="submission" date="2023-03" db="EMBL/GenBank/DDBJ databases">
        <title>Massive genome expansion in bonnet fungi (Mycena s.s.) driven by repeated elements and novel gene families across ecological guilds.</title>
        <authorList>
            <consortium name="Lawrence Berkeley National Laboratory"/>
            <person name="Harder C.B."/>
            <person name="Miyauchi S."/>
            <person name="Viragh M."/>
            <person name="Kuo A."/>
            <person name="Thoen E."/>
            <person name="Andreopoulos B."/>
            <person name="Lu D."/>
            <person name="Skrede I."/>
            <person name="Drula E."/>
            <person name="Henrissat B."/>
            <person name="Morin E."/>
            <person name="Kohler A."/>
            <person name="Barry K."/>
            <person name="LaButti K."/>
            <person name="Morin E."/>
            <person name="Salamov A."/>
            <person name="Lipzen A."/>
            <person name="Mereny Z."/>
            <person name="Hegedus B."/>
            <person name="Baldrian P."/>
            <person name="Stursova M."/>
            <person name="Weitz H."/>
            <person name="Taylor A."/>
            <person name="Grigoriev I.V."/>
            <person name="Nagy L.G."/>
            <person name="Martin F."/>
            <person name="Kauserud H."/>
        </authorList>
    </citation>
    <scope>NUCLEOTIDE SEQUENCE</scope>
    <source>
        <strain evidence="3">CBHHK182m</strain>
    </source>
</reference>
<dbReference type="AlphaFoldDB" id="A0AAD7JYZ2"/>
<protein>
    <submittedName>
        <fullName evidence="3">Uncharacterized protein</fullName>
    </submittedName>
</protein>
<evidence type="ECO:0000256" key="1">
    <source>
        <dbReference type="SAM" id="MobiDB-lite"/>
    </source>
</evidence>
<dbReference type="Proteomes" id="UP001215598">
    <property type="component" value="Unassembled WGS sequence"/>
</dbReference>
<keyword evidence="2" id="KW-1133">Transmembrane helix</keyword>
<dbReference type="Pfam" id="PF05821">
    <property type="entry name" value="NDUF_B8"/>
    <property type="match status" value="1"/>
</dbReference>
<comment type="caution">
    <text evidence="3">The sequence shown here is derived from an EMBL/GenBank/DDBJ whole genome shotgun (WGS) entry which is preliminary data.</text>
</comment>
<feature type="transmembrane region" description="Helical" evidence="2">
    <location>
        <begin position="82"/>
        <end position="105"/>
    </location>
</feature>
<keyword evidence="2" id="KW-0472">Membrane</keyword>
<keyword evidence="4" id="KW-1185">Reference proteome</keyword>
<proteinExistence type="predicted"/>
<feature type="region of interest" description="Disordered" evidence="1">
    <location>
        <begin position="120"/>
        <end position="139"/>
    </location>
</feature>
<dbReference type="PANTHER" id="PTHR12840">
    <property type="entry name" value="NADH-UBIQUINONE OXIDOREDUCTASE ASHI SUBUNIT"/>
    <property type="match status" value="1"/>
</dbReference>
<accession>A0AAD7JYZ2</accession>
<dbReference type="PANTHER" id="PTHR12840:SF1">
    <property type="entry name" value="NADH DEHYDROGENASE [UBIQUINONE] 1 BETA SUBCOMPLEX SUBUNIT 8, MITOCHONDRIAL"/>
    <property type="match status" value="1"/>
</dbReference>
<evidence type="ECO:0000256" key="2">
    <source>
        <dbReference type="SAM" id="Phobius"/>
    </source>
</evidence>
<evidence type="ECO:0000313" key="3">
    <source>
        <dbReference type="EMBL" id="KAJ7773355.1"/>
    </source>
</evidence>
<name>A0AAD7JYZ2_9AGAR</name>
<dbReference type="EMBL" id="JARKIB010000013">
    <property type="protein sequence ID" value="KAJ7773355.1"/>
    <property type="molecule type" value="Genomic_DNA"/>
</dbReference>